<dbReference type="OrthoDB" id="1470350at2759"/>
<dbReference type="PANTHER" id="PTHR24305">
    <property type="entry name" value="CYTOCHROME P450"/>
    <property type="match status" value="1"/>
</dbReference>
<dbReference type="STRING" id="1448308.A0A2T2N4P0"/>
<keyword evidence="1" id="KW-0349">Heme</keyword>
<evidence type="ECO:0000313" key="3">
    <source>
        <dbReference type="Proteomes" id="UP000240883"/>
    </source>
</evidence>
<keyword evidence="2" id="KW-0503">Monooxygenase</keyword>
<name>A0A2T2N4P0_CORCC</name>
<dbReference type="PRINTS" id="PR00463">
    <property type="entry name" value="EP450I"/>
</dbReference>
<dbReference type="InterPro" id="IPR002401">
    <property type="entry name" value="Cyt_P450_E_grp-I"/>
</dbReference>
<comment type="cofactor">
    <cofactor evidence="1">
        <name>heme</name>
        <dbReference type="ChEBI" id="CHEBI:30413"/>
    </cofactor>
</comment>
<sequence length="533" mass="59781">MMGVTIQLAASLLVSYLVTTILYNLYFHPLARVPGPFLCRISSLPSFYYACKGNRHLWIRRNFQIYGTKFRAAPNVVLFNTPSAHTDIYGVRANTTRSSFYISWKRNEEDVHTINSTDPVVHAKKRKLLNLVFTEQSLRAFDPFIISHVDRWVELNTMPAENGDGRWSKEINMAHSIDYLLFDILGDLCFGESLNIKEPGENKLRKLPHLIARYIATGYKVSKSPLYELILYLRPRGLNKLLEKARQPIFKDYENFISTSVDKRIAAHKADPYDNARKDMIHFLLTAIDPDTKLPAFSNCGHLLGEARLLVLAGTDTTATTLAALFFYLAHNASVLEKLTREIRSTFASVHEITLGSKLGTCKYLRACIDEALRMAHPAPGDLPREVLPGGTRIDGEVYPAGTIVGCAEWAMGRDEARYADANTYRPERWIASSAEAGGSPSEEEVRGLKKAFHPFSSGPMNCAGQKLAILEMLIVCARTVFGAEMRLAPGLEGVGEGGEMEMGEDLRGVYVVKDHYLTERNGPVLQFRRRLD</sequence>
<dbReference type="InterPro" id="IPR050121">
    <property type="entry name" value="Cytochrome_P450_monoxygenase"/>
</dbReference>
<dbReference type="InterPro" id="IPR001128">
    <property type="entry name" value="Cyt_P450"/>
</dbReference>
<dbReference type="SUPFAM" id="SSF48264">
    <property type="entry name" value="Cytochrome P450"/>
    <property type="match status" value="1"/>
</dbReference>
<dbReference type="EMBL" id="KZ678149">
    <property type="protein sequence ID" value="PSN60393.1"/>
    <property type="molecule type" value="Genomic_DNA"/>
</dbReference>
<protein>
    <submittedName>
        <fullName evidence="2">Benzoate 4-monooxygenase cytochrome-like protein P450</fullName>
    </submittedName>
</protein>
<dbReference type="Gene3D" id="1.10.630.10">
    <property type="entry name" value="Cytochrome P450"/>
    <property type="match status" value="1"/>
</dbReference>
<accession>A0A2T2N4P0</accession>
<evidence type="ECO:0000256" key="1">
    <source>
        <dbReference type="PIRSR" id="PIRSR602401-1"/>
    </source>
</evidence>
<keyword evidence="2" id="KW-0560">Oxidoreductase</keyword>
<dbReference type="GO" id="GO:0016705">
    <property type="term" value="F:oxidoreductase activity, acting on paired donors, with incorporation or reduction of molecular oxygen"/>
    <property type="evidence" value="ECO:0007669"/>
    <property type="project" value="InterPro"/>
</dbReference>
<keyword evidence="3" id="KW-1185">Reference proteome</keyword>
<dbReference type="AlphaFoldDB" id="A0A2T2N4P0"/>
<dbReference type="GO" id="GO:0020037">
    <property type="term" value="F:heme binding"/>
    <property type="evidence" value="ECO:0007669"/>
    <property type="project" value="InterPro"/>
</dbReference>
<dbReference type="Pfam" id="PF00067">
    <property type="entry name" value="p450"/>
    <property type="match status" value="1"/>
</dbReference>
<keyword evidence="1" id="KW-0408">Iron</keyword>
<keyword evidence="1" id="KW-0479">Metal-binding</keyword>
<dbReference type="InterPro" id="IPR036396">
    <property type="entry name" value="Cyt_P450_sf"/>
</dbReference>
<proteinExistence type="predicted"/>
<organism evidence="2 3">
    <name type="scientific">Corynespora cassiicola Philippines</name>
    <dbReference type="NCBI Taxonomy" id="1448308"/>
    <lineage>
        <taxon>Eukaryota</taxon>
        <taxon>Fungi</taxon>
        <taxon>Dikarya</taxon>
        <taxon>Ascomycota</taxon>
        <taxon>Pezizomycotina</taxon>
        <taxon>Dothideomycetes</taxon>
        <taxon>Pleosporomycetidae</taxon>
        <taxon>Pleosporales</taxon>
        <taxon>Corynesporascaceae</taxon>
        <taxon>Corynespora</taxon>
    </lineage>
</organism>
<dbReference type="GO" id="GO:0004497">
    <property type="term" value="F:monooxygenase activity"/>
    <property type="evidence" value="ECO:0007669"/>
    <property type="project" value="UniProtKB-KW"/>
</dbReference>
<reference evidence="2 3" key="1">
    <citation type="journal article" date="2018" name="Front. Microbiol.">
        <title>Genome-Wide Analysis of Corynespora cassiicola Leaf Fall Disease Putative Effectors.</title>
        <authorList>
            <person name="Lopez D."/>
            <person name="Ribeiro S."/>
            <person name="Label P."/>
            <person name="Fumanal B."/>
            <person name="Venisse J.S."/>
            <person name="Kohler A."/>
            <person name="de Oliveira R.R."/>
            <person name="Labutti K."/>
            <person name="Lipzen A."/>
            <person name="Lail K."/>
            <person name="Bauer D."/>
            <person name="Ohm R.A."/>
            <person name="Barry K.W."/>
            <person name="Spatafora J."/>
            <person name="Grigoriev I.V."/>
            <person name="Martin F.M."/>
            <person name="Pujade-Renaud V."/>
        </authorList>
    </citation>
    <scope>NUCLEOTIDE SEQUENCE [LARGE SCALE GENOMIC DNA]</scope>
    <source>
        <strain evidence="2 3">Philippines</strain>
    </source>
</reference>
<dbReference type="PRINTS" id="PR00385">
    <property type="entry name" value="P450"/>
</dbReference>
<dbReference type="Proteomes" id="UP000240883">
    <property type="component" value="Unassembled WGS sequence"/>
</dbReference>
<evidence type="ECO:0000313" key="2">
    <source>
        <dbReference type="EMBL" id="PSN60393.1"/>
    </source>
</evidence>
<dbReference type="PANTHER" id="PTHR24305:SF226">
    <property type="entry name" value="CYTOCHROME P450 MONOOXYGENASE"/>
    <property type="match status" value="1"/>
</dbReference>
<dbReference type="GO" id="GO:0005506">
    <property type="term" value="F:iron ion binding"/>
    <property type="evidence" value="ECO:0007669"/>
    <property type="project" value="InterPro"/>
</dbReference>
<feature type="binding site" description="axial binding residue" evidence="1">
    <location>
        <position position="463"/>
    </location>
    <ligand>
        <name>heme</name>
        <dbReference type="ChEBI" id="CHEBI:30413"/>
    </ligand>
    <ligandPart>
        <name>Fe</name>
        <dbReference type="ChEBI" id="CHEBI:18248"/>
    </ligandPart>
</feature>
<gene>
    <name evidence="2" type="ORF">BS50DRAFT_564064</name>
</gene>